<name>A0A3D9ZBL0_9ACTN</name>
<comment type="caution">
    <text evidence="1">The sequence shown here is derived from an EMBL/GenBank/DDBJ whole genome shotgun (WGS) entry which is preliminary data.</text>
</comment>
<organism evidence="1 2">
    <name type="scientific">Asanoa ferruginea</name>
    <dbReference type="NCBI Taxonomy" id="53367"/>
    <lineage>
        <taxon>Bacteria</taxon>
        <taxon>Bacillati</taxon>
        <taxon>Actinomycetota</taxon>
        <taxon>Actinomycetes</taxon>
        <taxon>Micromonosporales</taxon>
        <taxon>Micromonosporaceae</taxon>
        <taxon>Asanoa</taxon>
    </lineage>
</organism>
<keyword evidence="2" id="KW-1185">Reference proteome</keyword>
<proteinExistence type="predicted"/>
<dbReference type="RefSeq" id="WP_116066565.1">
    <property type="nucleotide sequence ID" value="NZ_BONB01000001.1"/>
</dbReference>
<reference evidence="1 2" key="1">
    <citation type="submission" date="2018-08" db="EMBL/GenBank/DDBJ databases">
        <title>Sequencing the genomes of 1000 actinobacteria strains.</title>
        <authorList>
            <person name="Klenk H.-P."/>
        </authorList>
    </citation>
    <scope>NUCLEOTIDE SEQUENCE [LARGE SCALE GENOMIC DNA]</scope>
    <source>
        <strain evidence="1 2">DSM 44099</strain>
    </source>
</reference>
<evidence type="ECO:0000313" key="1">
    <source>
        <dbReference type="EMBL" id="REF94806.1"/>
    </source>
</evidence>
<evidence type="ECO:0000313" key="2">
    <source>
        <dbReference type="Proteomes" id="UP000256913"/>
    </source>
</evidence>
<dbReference type="OrthoDB" id="3578967at2"/>
<protein>
    <submittedName>
        <fullName evidence="1">Uncharacterized protein</fullName>
    </submittedName>
</protein>
<gene>
    <name evidence="1" type="ORF">DFJ67_0750</name>
</gene>
<dbReference type="Proteomes" id="UP000256913">
    <property type="component" value="Unassembled WGS sequence"/>
</dbReference>
<dbReference type="EMBL" id="QUMQ01000001">
    <property type="protein sequence ID" value="REF94806.1"/>
    <property type="molecule type" value="Genomic_DNA"/>
</dbReference>
<accession>A0A3D9ZBL0</accession>
<sequence length="182" mass="21046">MLVRFPASLDEHAAAVTAALPSDRSALGSFEVVVDGEPMVVPDRIYADEPPPEVWAALRPIEQTMLHCLYTRHHDGRVRERHLAEIMTRTEPWIAPFVVHLVGEYVVEIVELIQRSLTDLRGYRRFAAANPAFIDLTYQRAVSYWDCYYRWPYPNLKSYPGVVLIGPLRSRRRVRPPIHRSR</sequence>
<dbReference type="AlphaFoldDB" id="A0A3D9ZBL0"/>